<evidence type="ECO:0000259" key="14">
    <source>
        <dbReference type="PROSITE" id="PS51294"/>
    </source>
</evidence>
<keyword evidence="4" id="KW-0932">Cytokinin signaling pathway</keyword>
<keyword evidence="5" id="KW-0902">Two-component regulatory system</keyword>
<dbReference type="GO" id="GO:0000160">
    <property type="term" value="P:phosphorelay signal transduction system"/>
    <property type="evidence" value="ECO:0007669"/>
    <property type="project" value="UniProtKB-KW"/>
</dbReference>
<dbReference type="GO" id="GO:0000976">
    <property type="term" value="F:transcription cis-regulatory region binding"/>
    <property type="evidence" value="ECO:0007669"/>
    <property type="project" value="UniProtKB-ARBA"/>
</dbReference>
<dbReference type="GO" id="GO:0009736">
    <property type="term" value="P:cytokinin-activated signaling pathway"/>
    <property type="evidence" value="ECO:0007669"/>
    <property type="project" value="UniProtKB-KW"/>
</dbReference>
<evidence type="ECO:0000256" key="4">
    <source>
        <dbReference type="ARBA" id="ARBA00022864"/>
    </source>
</evidence>
<keyword evidence="16" id="KW-1185">Reference proteome</keyword>
<dbReference type="Proteomes" id="UP000224567">
    <property type="component" value="Unassembled WGS sequence"/>
</dbReference>
<feature type="compositionally biased region" description="Acidic residues" evidence="12">
    <location>
        <begin position="196"/>
        <end position="205"/>
    </location>
</feature>
<dbReference type="GO" id="GO:0010597">
    <property type="term" value="P:green leaf volatile biosynthetic process"/>
    <property type="evidence" value="ECO:0007669"/>
    <property type="project" value="UniProtKB-ARBA"/>
</dbReference>
<comment type="similarity">
    <text evidence="2">Belongs to the ARR family. Type-B subfamily.</text>
</comment>
<dbReference type="InterPro" id="IPR017930">
    <property type="entry name" value="Myb_dom"/>
</dbReference>
<organism evidence="15 16">
    <name type="scientific">Capsicum baccatum</name>
    <name type="common">Peruvian pepper</name>
    <dbReference type="NCBI Taxonomy" id="33114"/>
    <lineage>
        <taxon>Eukaryota</taxon>
        <taxon>Viridiplantae</taxon>
        <taxon>Streptophyta</taxon>
        <taxon>Embryophyta</taxon>
        <taxon>Tracheophyta</taxon>
        <taxon>Spermatophyta</taxon>
        <taxon>Magnoliopsida</taxon>
        <taxon>eudicotyledons</taxon>
        <taxon>Gunneridae</taxon>
        <taxon>Pentapetalae</taxon>
        <taxon>asterids</taxon>
        <taxon>lamiids</taxon>
        <taxon>Solanales</taxon>
        <taxon>Solanaceae</taxon>
        <taxon>Solanoideae</taxon>
        <taxon>Capsiceae</taxon>
        <taxon>Capsicum</taxon>
    </lineage>
</organism>
<protein>
    <submittedName>
        <fullName evidence="15">Two-component response regulator ARR2</fullName>
    </submittedName>
</protein>
<dbReference type="GO" id="GO:0005634">
    <property type="term" value="C:nucleus"/>
    <property type="evidence" value="ECO:0007669"/>
    <property type="project" value="UniProtKB-SubCell"/>
</dbReference>
<evidence type="ECO:0000259" key="13">
    <source>
        <dbReference type="PROSITE" id="PS50110"/>
    </source>
</evidence>
<proteinExistence type="inferred from homology"/>
<dbReference type="InterPro" id="IPR006447">
    <property type="entry name" value="Myb_dom_plants"/>
</dbReference>
<accession>A0A2G2WRM9</accession>
<keyword evidence="7" id="KW-0238">DNA-binding</keyword>
<feature type="domain" description="HTH myb-type" evidence="14">
    <location>
        <begin position="208"/>
        <end position="267"/>
    </location>
</feature>
<dbReference type="SUPFAM" id="SSF52172">
    <property type="entry name" value="CheY-like"/>
    <property type="match status" value="1"/>
</dbReference>
<gene>
    <name evidence="15" type="ORF">CQW23_12101</name>
</gene>
<evidence type="ECO:0000313" key="15">
    <source>
        <dbReference type="EMBL" id="PHT47893.1"/>
    </source>
</evidence>
<comment type="caution">
    <text evidence="15">The sequence shown here is derived from an EMBL/GenBank/DDBJ whole genome shotgun (WGS) entry which is preliminary data.</text>
</comment>
<dbReference type="InterPro" id="IPR045279">
    <property type="entry name" value="ARR-like"/>
</dbReference>
<dbReference type="FunFam" id="3.40.50.2300:FF:000408">
    <property type="entry name" value="Two-component response regulator"/>
    <property type="match status" value="1"/>
</dbReference>
<keyword evidence="3 11" id="KW-0597">Phosphoprotein</keyword>
<feature type="domain" description="Response regulatory" evidence="13">
    <location>
        <begin position="27"/>
        <end position="142"/>
    </location>
</feature>
<feature type="modified residue" description="4-aspartylphosphate" evidence="11">
    <location>
        <position position="78"/>
    </location>
</feature>
<dbReference type="EMBL" id="MLFT02000005">
    <property type="protein sequence ID" value="PHT47893.1"/>
    <property type="molecule type" value="Genomic_DNA"/>
</dbReference>
<evidence type="ECO:0000256" key="11">
    <source>
        <dbReference type="PROSITE-ProRule" id="PRU00169"/>
    </source>
</evidence>
<reference evidence="15 16" key="1">
    <citation type="journal article" date="2017" name="Genome Biol.">
        <title>New reference genome sequences of hot pepper reveal the massive evolution of plant disease-resistance genes by retroduplication.</title>
        <authorList>
            <person name="Kim S."/>
            <person name="Park J."/>
            <person name="Yeom S.I."/>
            <person name="Kim Y.M."/>
            <person name="Seo E."/>
            <person name="Kim K.T."/>
            <person name="Kim M.S."/>
            <person name="Lee J.M."/>
            <person name="Cheong K."/>
            <person name="Shin H.S."/>
            <person name="Kim S.B."/>
            <person name="Han K."/>
            <person name="Lee J."/>
            <person name="Park M."/>
            <person name="Lee H.A."/>
            <person name="Lee H.Y."/>
            <person name="Lee Y."/>
            <person name="Oh S."/>
            <person name="Lee J.H."/>
            <person name="Choi E."/>
            <person name="Choi E."/>
            <person name="Lee S.E."/>
            <person name="Jeon J."/>
            <person name="Kim H."/>
            <person name="Choi G."/>
            <person name="Song H."/>
            <person name="Lee J."/>
            <person name="Lee S.C."/>
            <person name="Kwon J.K."/>
            <person name="Lee H.Y."/>
            <person name="Koo N."/>
            <person name="Hong Y."/>
            <person name="Kim R.W."/>
            <person name="Kang W.H."/>
            <person name="Huh J.H."/>
            <person name="Kang B.C."/>
            <person name="Yang T.J."/>
            <person name="Lee Y.H."/>
            <person name="Bennetzen J.L."/>
            <person name="Choi D."/>
        </authorList>
    </citation>
    <scope>NUCLEOTIDE SEQUENCE [LARGE SCALE GENOMIC DNA]</scope>
    <source>
        <strain evidence="16">cv. PBC81</strain>
    </source>
</reference>
<evidence type="ECO:0000256" key="8">
    <source>
        <dbReference type="ARBA" id="ARBA00023159"/>
    </source>
</evidence>
<keyword evidence="10" id="KW-0539">Nucleus</keyword>
<evidence type="ECO:0000256" key="7">
    <source>
        <dbReference type="ARBA" id="ARBA00023125"/>
    </source>
</evidence>
<dbReference type="OrthoDB" id="60033at2759"/>
<evidence type="ECO:0000256" key="10">
    <source>
        <dbReference type="ARBA" id="ARBA00023242"/>
    </source>
</evidence>
<dbReference type="InterPro" id="IPR001005">
    <property type="entry name" value="SANT/Myb"/>
</dbReference>
<keyword evidence="6" id="KW-0805">Transcription regulation</keyword>
<dbReference type="Gene3D" id="3.40.50.2300">
    <property type="match status" value="1"/>
</dbReference>
<evidence type="ECO:0000256" key="12">
    <source>
        <dbReference type="SAM" id="MobiDB-lite"/>
    </source>
</evidence>
<keyword evidence="9" id="KW-0804">Transcription</keyword>
<dbReference type="Pfam" id="PF00072">
    <property type="entry name" value="Response_reg"/>
    <property type="match status" value="1"/>
</dbReference>
<dbReference type="SUPFAM" id="SSF46689">
    <property type="entry name" value="Homeodomain-like"/>
    <property type="match status" value="1"/>
</dbReference>
<sequence length="653" mass="71144">MASMSGVGATCKSEAKVVTDHFPVGLRVLVVDDDVVCLRIIEQMLRRCKYSVTTCTQATVALNLLRERRETFDIVLSDVHMPDMDGFKLLELVGLEMDLPVIMMSGDGRTNLVMRGVQHGACDYLIKPIRDEELKNIWQHVVRKRYNSNKEHECSGSLDDNDRYKRGSDDVECASSVVEGADGVIKPQKKKREAKEDDTEVENDDPGTTKKPRVVWSVELHQQFVSAVNQLGIDKAVPKRILELMNVPGLTRENVASHLQKFRLYLKRLSGVVQQQGGVPSTFCGPMEQNSELVSLGRFDIQALAASGQIPPETLTALHAELLGRSTSNLVLPAVEQQNLLQASLQQAKCMPVDQLVAYGQPLLKCPPSISNSKHPSQSILSAEDVHSGFGSQRAKNICMVPSSNPTGIAAPNSNMFMAMMQHQQQWQKQQQLELRQRQSGPLESNYSINVQPSCVVLPSQSPGNFQVGDSPASISRANSLSKSSVVDYGVLSPQSNNSSGVIQVLDGELRPECGSNRLSSGGSLSCSCSINADNSVGLQFHNSSSAFGSSKQLPGLNPNHLGSPVPYSINSSQVLDQGHIRNPVVGKGASIPSRFAVDESESAMCNLNTAKSYLEDAKVKQEPNMNLMENAKVGPANFQKFQPGDLMSVFSD</sequence>
<evidence type="ECO:0000256" key="5">
    <source>
        <dbReference type="ARBA" id="ARBA00023012"/>
    </source>
</evidence>
<dbReference type="Pfam" id="PF00249">
    <property type="entry name" value="Myb_DNA-binding"/>
    <property type="match status" value="1"/>
</dbReference>
<dbReference type="Gene3D" id="1.10.10.60">
    <property type="entry name" value="Homeodomain-like"/>
    <property type="match status" value="1"/>
</dbReference>
<evidence type="ECO:0000256" key="3">
    <source>
        <dbReference type="ARBA" id="ARBA00022553"/>
    </source>
</evidence>
<dbReference type="CDD" id="cd17584">
    <property type="entry name" value="REC_typeB_ARR-like"/>
    <property type="match status" value="1"/>
</dbReference>
<evidence type="ECO:0000256" key="2">
    <source>
        <dbReference type="ARBA" id="ARBA00006015"/>
    </source>
</evidence>
<name>A0A2G2WRM9_CAPBA</name>
<evidence type="ECO:0000256" key="1">
    <source>
        <dbReference type="ARBA" id="ARBA00004123"/>
    </source>
</evidence>
<evidence type="ECO:0000256" key="9">
    <source>
        <dbReference type="ARBA" id="ARBA00023163"/>
    </source>
</evidence>
<feature type="region of interest" description="Disordered" evidence="12">
    <location>
        <begin position="184"/>
        <end position="210"/>
    </location>
</feature>
<dbReference type="InterPro" id="IPR009057">
    <property type="entry name" value="Homeodomain-like_sf"/>
</dbReference>
<dbReference type="PANTHER" id="PTHR43874">
    <property type="entry name" value="TWO-COMPONENT RESPONSE REGULATOR"/>
    <property type="match status" value="1"/>
</dbReference>
<reference evidence="16" key="2">
    <citation type="journal article" date="2017" name="J. Anim. Genet.">
        <title>Multiple reference genome sequences of hot pepper reveal the massive evolution of plant disease resistance genes by retroduplication.</title>
        <authorList>
            <person name="Kim S."/>
            <person name="Park J."/>
            <person name="Yeom S.-I."/>
            <person name="Kim Y.-M."/>
            <person name="Seo E."/>
            <person name="Kim K.-T."/>
            <person name="Kim M.-S."/>
            <person name="Lee J.M."/>
            <person name="Cheong K."/>
            <person name="Shin H.-S."/>
            <person name="Kim S.-B."/>
            <person name="Han K."/>
            <person name="Lee J."/>
            <person name="Park M."/>
            <person name="Lee H.-A."/>
            <person name="Lee H.-Y."/>
            <person name="Lee Y."/>
            <person name="Oh S."/>
            <person name="Lee J.H."/>
            <person name="Choi E."/>
            <person name="Choi E."/>
            <person name="Lee S.E."/>
            <person name="Jeon J."/>
            <person name="Kim H."/>
            <person name="Choi G."/>
            <person name="Song H."/>
            <person name="Lee J."/>
            <person name="Lee S.-C."/>
            <person name="Kwon J.-K."/>
            <person name="Lee H.-Y."/>
            <person name="Koo N."/>
            <person name="Hong Y."/>
            <person name="Kim R.W."/>
            <person name="Kang W.-H."/>
            <person name="Huh J.H."/>
            <person name="Kang B.-C."/>
            <person name="Yang T.-J."/>
            <person name="Lee Y.-H."/>
            <person name="Bennetzen J.L."/>
            <person name="Choi D."/>
        </authorList>
    </citation>
    <scope>NUCLEOTIDE SEQUENCE [LARGE SCALE GENOMIC DNA]</scope>
    <source>
        <strain evidence="16">cv. PBC81</strain>
    </source>
</reference>
<dbReference type="PROSITE" id="PS50110">
    <property type="entry name" value="RESPONSE_REGULATORY"/>
    <property type="match status" value="1"/>
</dbReference>
<dbReference type="FunFam" id="1.10.10.60:FF:000007">
    <property type="entry name" value="Two-component response regulator"/>
    <property type="match status" value="1"/>
</dbReference>
<dbReference type="InterPro" id="IPR011006">
    <property type="entry name" value="CheY-like_superfamily"/>
</dbReference>
<evidence type="ECO:0000313" key="16">
    <source>
        <dbReference type="Proteomes" id="UP000224567"/>
    </source>
</evidence>
<dbReference type="NCBIfam" id="TIGR01557">
    <property type="entry name" value="myb_SHAQKYF"/>
    <property type="match status" value="1"/>
</dbReference>
<evidence type="ECO:0000256" key="6">
    <source>
        <dbReference type="ARBA" id="ARBA00023015"/>
    </source>
</evidence>
<dbReference type="InterPro" id="IPR001789">
    <property type="entry name" value="Sig_transdc_resp-reg_receiver"/>
</dbReference>
<dbReference type="AlphaFoldDB" id="A0A2G2WRM9"/>
<dbReference type="PANTHER" id="PTHR43874:SF123">
    <property type="entry name" value="TWO-COMPONENT RESPONSE REGULATOR ARR14"/>
    <property type="match status" value="1"/>
</dbReference>
<dbReference type="PROSITE" id="PS51294">
    <property type="entry name" value="HTH_MYB"/>
    <property type="match status" value="1"/>
</dbReference>
<comment type="subcellular location">
    <subcellularLocation>
        <location evidence="1">Nucleus</location>
    </subcellularLocation>
</comment>
<dbReference type="STRING" id="33114.A0A2G2WRM9"/>
<dbReference type="SMART" id="SM00448">
    <property type="entry name" value="REC"/>
    <property type="match status" value="1"/>
</dbReference>
<keyword evidence="8" id="KW-0010">Activator</keyword>